<name>A0A3S0XUM4_9GAMM</name>
<protein>
    <submittedName>
        <fullName evidence="1">Uncharacterized protein</fullName>
    </submittedName>
</protein>
<proteinExistence type="predicted"/>
<dbReference type="Proteomes" id="UP000287336">
    <property type="component" value="Unassembled WGS sequence"/>
</dbReference>
<dbReference type="EMBL" id="RZHG01000019">
    <property type="protein sequence ID" value="RUR30388.1"/>
    <property type="molecule type" value="Genomic_DNA"/>
</dbReference>
<accession>A0A3S0XUM4</accession>
<dbReference type="OrthoDB" id="5750613at2"/>
<comment type="caution">
    <text evidence="1">The sequence shown here is derived from an EMBL/GenBank/DDBJ whole genome shotgun (WGS) entry which is preliminary data.</text>
</comment>
<gene>
    <name evidence="1" type="ORF">ELY33_11390</name>
</gene>
<evidence type="ECO:0000313" key="2">
    <source>
        <dbReference type="Proteomes" id="UP000287336"/>
    </source>
</evidence>
<keyword evidence="2" id="KW-1185">Reference proteome</keyword>
<dbReference type="AlphaFoldDB" id="A0A3S0XUM4"/>
<reference evidence="1 2" key="1">
    <citation type="submission" date="2018-12" db="EMBL/GenBank/DDBJ databases">
        <title>three novel Halomonas strain isolated from plants.</title>
        <authorList>
            <person name="Sun C."/>
        </authorList>
    </citation>
    <scope>NUCLEOTIDE SEQUENCE [LARGE SCALE GENOMIC DNA]</scope>
    <source>
        <strain evidence="1 2">DSM 19434</strain>
    </source>
</reference>
<organism evidence="1 2">
    <name type="scientific">Vreelandella andesensis</name>
    <dbReference type="NCBI Taxonomy" id="447567"/>
    <lineage>
        <taxon>Bacteria</taxon>
        <taxon>Pseudomonadati</taxon>
        <taxon>Pseudomonadota</taxon>
        <taxon>Gammaproteobacteria</taxon>
        <taxon>Oceanospirillales</taxon>
        <taxon>Halomonadaceae</taxon>
        <taxon>Vreelandella</taxon>
    </lineage>
</organism>
<sequence length="176" mass="20222">MHDKWDWQTKYLVVRISSFNGVVTSREDLDANIRYQLQQQRHHLGIDVTPPERIADEYNKPILDNQPKERRVFTRRTLFMVLRQHDLVGLEAHLKALFAGLPHDWYRNNPIACYEGHTFTQAYASVFYSHFAAPGVGVTVEDASSSGKPIHLVGVEFSRVERQIVAFEVETLASLS</sequence>
<evidence type="ECO:0000313" key="1">
    <source>
        <dbReference type="EMBL" id="RUR30388.1"/>
    </source>
</evidence>